<dbReference type="PANTHER" id="PTHR45943:SF1">
    <property type="entry name" value="E3 UBIQUITIN-PROTEIN LIGASE MYCBP2"/>
    <property type="match status" value="1"/>
</dbReference>
<feature type="region of interest" description="Disordered" evidence="2">
    <location>
        <begin position="601"/>
        <end position="620"/>
    </location>
</feature>
<sequence>GEEREEEAMSAAASDEPGGFFLFPSGTGQQHPQHPPSVAMGPGESALAASGGGGACRARYQLLLSGRALAERYRRIYTAAALSERDQAGHPGRCKKLLSKKKLKRKQKSKLKIKSRNKSENLDSMVTIPDIKLHSNPSAFNVYCNVRHCVLEWQKKESSAALASKNTVQSGDSDSDEEEEAKEPPIKLPKIIEVGLCEVFELIKETRFSHPSLCLRSLQALLNVLQGQQPEGLQSEPPEVLESLFQLLLEITVRSTGMNDSTGQSLTALSCACLFSLVAAWGETGRTLQAISAILTNNGSHACQTIQVPTILNSLQRSVQAVLVGKIQIQDWFSNGIKKAALMHKWSLKEISVDEDDQCLLQSDGYFLYLLCKDGLYKIGSGYSGTVRGHIYNSTSRIRNRKEKKSWLGYAQGYLLYRDVNNHSMTAIRINPESLEQDGTVTLPDCQTEGQNILFTDGEYINQIAASRDDGFVVRIFATSTEPVLQQELQLKLARKCLHACGISLFDLEKDLHIISTGFDEESAVLGAGREFALMKTASGKIYYTGKYQSLGIKQGGPSSGKWVELPITKSPKIVQFSVGHDGSHALLVAEDGSIFFTGSASKGEDGESTKSRRQSKPYKPKKIIKMEGKNVVYTACNNGSSSVISKDGELYMFGKDAIYSDNTNLVTDLKGHFATQVAMGKAHTCVLMKNGEVWTFGVNNKGQCGRDTGSMSQGGKGFGVENMATAMDEDLEEELDEKDEKSMMCPPGMHKWKLEQCMVCTVCGDCTGYGASCVSSGRPDRVPGGICGCGSGESGCAVCGCCKACARELDGQEARQRGILDAVKEMIPLDLLLGPFVFPGPTFLNHREQHKRDKHKGI</sequence>
<dbReference type="GeneTree" id="ENSGT00940000155756"/>
<dbReference type="Pfam" id="PF13540">
    <property type="entry name" value="RCC1_2"/>
    <property type="match status" value="1"/>
</dbReference>
<dbReference type="Ensembl" id="ENSACAT00000040804.1">
    <property type="protein sequence ID" value="ENSACAP00000025698.1"/>
    <property type="gene ID" value="ENSACAG00000000646.4"/>
</dbReference>
<evidence type="ECO:0000313" key="4">
    <source>
        <dbReference type="Proteomes" id="UP000001646"/>
    </source>
</evidence>
<feature type="region of interest" description="Disordered" evidence="2">
    <location>
        <begin position="1"/>
        <end position="46"/>
    </location>
</feature>
<dbReference type="FunFam" id="2.130.10.30:FF:000016">
    <property type="entry name" value="E3 ubiquitin-protein ligase MYCBP2 isoform X2"/>
    <property type="match status" value="1"/>
</dbReference>
<keyword evidence="4" id="KW-1185">Reference proteome</keyword>
<dbReference type="Gene3D" id="2.130.10.30">
    <property type="entry name" value="Regulator of chromosome condensation 1/beta-lactamase-inhibitor protein II"/>
    <property type="match status" value="1"/>
</dbReference>
<evidence type="ECO:0000256" key="2">
    <source>
        <dbReference type="SAM" id="MobiDB-lite"/>
    </source>
</evidence>
<dbReference type="SUPFAM" id="SSF50985">
    <property type="entry name" value="RCC1/BLIP-II"/>
    <property type="match status" value="1"/>
</dbReference>
<dbReference type="Bgee" id="ENSACAG00000000646">
    <property type="expression patterns" value="Expressed in testis and 13 other cell types or tissues"/>
</dbReference>
<dbReference type="AlphaFoldDB" id="A0A803SRV8"/>
<proteinExistence type="predicted"/>
<gene>
    <name evidence="3" type="primary">MYCBP2</name>
</gene>
<dbReference type="InterPro" id="IPR000408">
    <property type="entry name" value="Reg_chr_condens"/>
</dbReference>
<evidence type="ECO:0000313" key="3">
    <source>
        <dbReference type="Ensembl" id="ENSACAP00000025698.1"/>
    </source>
</evidence>
<name>A0A803SRV8_ANOCA</name>
<dbReference type="InterPro" id="IPR009091">
    <property type="entry name" value="RCC1/BLIP-II"/>
</dbReference>
<accession>A0A803SRV8</accession>
<protein>
    <submittedName>
        <fullName evidence="3">MYC binding protein 2</fullName>
    </submittedName>
</protein>
<dbReference type="Proteomes" id="UP000001646">
    <property type="component" value="Chromosome 3"/>
</dbReference>
<reference evidence="3" key="3">
    <citation type="submission" date="2025-09" db="UniProtKB">
        <authorList>
            <consortium name="Ensembl"/>
        </authorList>
    </citation>
    <scope>IDENTIFICATION</scope>
</reference>
<feature type="region of interest" description="Disordered" evidence="2">
    <location>
        <begin position="162"/>
        <end position="184"/>
    </location>
</feature>
<feature type="repeat" description="RCC1" evidence="1">
    <location>
        <begin position="593"/>
        <end position="648"/>
    </location>
</feature>
<dbReference type="PANTHER" id="PTHR45943">
    <property type="entry name" value="E3 UBIQUITIN-PROTEIN LIGASE MYCBP2"/>
    <property type="match status" value="1"/>
</dbReference>
<reference evidence="3 4" key="1">
    <citation type="submission" date="2009-12" db="EMBL/GenBank/DDBJ databases">
        <title>The Genome Sequence of Anolis carolinensis (Green Anole Lizard).</title>
        <authorList>
            <consortium name="The Genome Sequencing Platform"/>
            <person name="Di Palma F."/>
            <person name="Alfoldi J."/>
            <person name="Heiman D."/>
            <person name="Young S."/>
            <person name="Grabherr M."/>
            <person name="Johnson J."/>
            <person name="Lander E.S."/>
            <person name="Lindblad-Toh K."/>
        </authorList>
    </citation>
    <scope>NUCLEOTIDE SEQUENCE [LARGE SCALE GENOMIC DNA]</scope>
    <source>
        <strain evidence="3 4">JBL SC #1</strain>
    </source>
</reference>
<reference evidence="3" key="2">
    <citation type="submission" date="2025-08" db="UniProtKB">
        <authorList>
            <consortium name="Ensembl"/>
        </authorList>
    </citation>
    <scope>IDENTIFICATION</scope>
</reference>
<dbReference type="PROSITE" id="PS50012">
    <property type="entry name" value="RCC1_3"/>
    <property type="match status" value="1"/>
</dbReference>
<organism evidence="3 4">
    <name type="scientific">Anolis carolinensis</name>
    <name type="common">Green anole</name>
    <name type="synonym">American chameleon</name>
    <dbReference type="NCBI Taxonomy" id="28377"/>
    <lineage>
        <taxon>Eukaryota</taxon>
        <taxon>Metazoa</taxon>
        <taxon>Chordata</taxon>
        <taxon>Craniata</taxon>
        <taxon>Vertebrata</taxon>
        <taxon>Euteleostomi</taxon>
        <taxon>Lepidosauria</taxon>
        <taxon>Squamata</taxon>
        <taxon>Bifurcata</taxon>
        <taxon>Unidentata</taxon>
        <taxon>Episquamata</taxon>
        <taxon>Toxicofera</taxon>
        <taxon>Iguania</taxon>
        <taxon>Dactyloidae</taxon>
        <taxon>Anolis</taxon>
    </lineage>
</organism>
<evidence type="ECO:0000256" key="1">
    <source>
        <dbReference type="PROSITE-ProRule" id="PRU00235"/>
    </source>
</evidence>